<comment type="caution">
    <text evidence="3">The sequence shown here is derived from an EMBL/GenBank/DDBJ whole genome shotgun (WGS) entry which is preliminary data.</text>
</comment>
<dbReference type="SUPFAM" id="SSF49384">
    <property type="entry name" value="Carbohydrate-binding domain"/>
    <property type="match status" value="1"/>
</dbReference>
<dbReference type="InterPro" id="IPR008965">
    <property type="entry name" value="CBM2/CBM3_carb-bd_dom_sf"/>
</dbReference>
<protein>
    <recommendedName>
        <fullName evidence="5">Cohesin domain-containing protein</fullName>
    </recommendedName>
</protein>
<accession>A0A837IN82</accession>
<reference evidence="3 4" key="1">
    <citation type="journal article" date="2015" name="Nature">
        <title>rRNA introns, odd ribosomes, and small enigmatic genomes across a large radiation of phyla.</title>
        <authorList>
            <person name="Brown C.T."/>
            <person name="Hug L.A."/>
            <person name="Thomas B.C."/>
            <person name="Sharon I."/>
            <person name="Castelle C.J."/>
            <person name="Singh A."/>
            <person name="Wilkins M.J."/>
            <person name="Williams K.H."/>
            <person name="Banfield J.F."/>
        </authorList>
    </citation>
    <scope>NUCLEOTIDE SEQUENCE [LARGE SCALE GENOMIC DNA]</scope>
</reference>
<gene>
    <name evidence="3" type="ORF">UY25_C0006G0039</name>
</gene>
<evidence type="ECO:0000256" key="1">
    <source>
        <dbReference type="SAM" id="Phobius"/>
    </source>
</evidence>
<evidence type="ECO:0000256" key="2">
    <source>
        <dbReference type="SAM" id="SignalP"/>
    </source>
</evidence>
<dbReference type="GO" id="GO:0030246">
    <property type="term" value="F:carbohydrate binding"/>
    <property type="evidence" value="ECO:0007669"/>
    <property type="project" value="InterPro"/>
</dbReference>
<feature type="signal peptide" evidence="2">
    <location>
        <begin position="1"/>
        <end position="20"/>
    </location>
</feature>
<keyword evidence="1" id="KW-0472">Membrane</keyword>
<proteinExistence type="predicted"/>
<keyword evidence="2" id="KW-0732">Signal</keyword>
<feature type="chain" id="PRO_5032941814" description="Cohesin domain-containing protein" evidence="2">
    <location>
        <begin position="21"/>
        <end position="193"/>
    </location>
</feature>
<evidence type="ECO:0000313" key="3">
    <source>
        <dbReference type="EMBL" id="KKU92817.1"/>
    </source>
</evidence>
<feature type="transmembrane region" description="Helical" evidence="1">
    <location>
        <begin position="169"/>
        <end position="188"/>
    </location>
</feature>
<dbReference type="Proteomes" id="UP000034462">
    <property type="component" value="Unassembled WGS sequence"/>
</dbReference>
<sequence>MKHIVLFLAATLLVPSFLFAGEGEDRIFVSPTALPYEAGGKVSVEVWLNVSEPVTSFRVHLKYDPSMIEVREIRPNEETFPFWWKQEAADGVVVLEASLPNPGFEGEDLAAVVVASARQAGNRLFEVDKAASLLLSAQDENILAPQESVAQRGAIAAGFGPPAGGGGTGVLLGILILGGLAVGAVVLLRSRKK</sequence>
<keyword evidence="1" id="KW-1133">Transmembrane helix</keyword>
<name>A0A837IN82_9BACT</name>
<evidence type="ECO:0000313" key="4">
    <source>
        <dbReference type="Proteomes" id="UP000034462"/>
    </source>
</evidence>
<organism evidence="3 4">
    <name type="scientific">Candidatus Yanofskybacteria bacterium GW2011_GWC1_48_11</name>
    <dbReference type="NCBI Taxonomy" id="1619027"/>
    <lineage>
        <taxon>Bacteria</taxon>
        <taxon>Candidatus Yanofskyibacteriota</taxon>
    </lineage>
</organism>
<dbReference type="EMBL" id="LCPH01000006">
    <property type="protein sequence ID" value="KKU92817.1"/>
    <property type="molecule type" value="Genomic_DNA"/>
</dbReference>
<keyword evidence="1" id="KW-0812">Transmembrane</keyword>
<dbReference type="AlphaFoldDB" id="A0A837IN82"/>
<evidence type="ECO:0008006" key="5">
    <source>
        <dbReference type="Google" id="ProtNLM"/>
    </source>
</evidence>